<dbReference type="Proteomes" id="UP000243499">
    <property type="component" value="Unassembled WGS sequence"/>
</dbReference>
<reference evidence="1" key="1">
    <citation type="submission" date="2018-04" db="EMBL/GenBank/DDBJ databases">
        <title>WGS assembly of Panicum hallii.</title>
        <authorList>
            <person name="Lovell J."/>
            <person name="Jenkins J."/>
            <person name="Lowry D."/>
            <person name="Mamidi S."/>
            <person name="Sreedasyam A."/>
            <person name="Weng X."/>
            <person name="Barry K."/>
            <person name="Bonette J."/>
            <person name="Campitelli B."/>
            <person name="Daum C."/>
            <person name="Gordon S."/>
            <person name="Gould B."/>
            <person name="Lipzen A."/>
            <person name="Macqueen A."/>
            <person name="Palacio-Mejia J."/>
            <person name="Plott C."/>
            <person name="Shakirov E."/>
            <person name="Shu S."/>
            <person name="Yoshinaga Y."/>
            <person name="Zane M."/>
            <person name="Rokhsar D."/>
            <person name="Grimwood J."/>
            <person name="Schmutz J."/>
            <person name="Juenger T."/>
        </authorList>
    </citation>
    <scope>NUCLEOTIDE SEQUENCE [LARGE SCALE GENOMIC DNA]</scope>
    <source>
        <strain evidence="1">FIL2</strain>
    </source>
</reference>
<organism evidence="1">
    <name type="scientific">Panicum hallii</name>
    <dbReference type="NCBI Taxonomy" id="206008"/>
    <lineage>
        <taxon>Eukaryota</taxon>
        <taxon>Viridiplantae</taxon>
        <taxon>Streptophyta</taxon>
        <taxon>Embryophyta</taxon>
        <taxon>Tracheophyta</taxon>
        <taxon>Spermatophyta</taxon>
        <taxon>Magnoliopsida</taxon>
        <taxon>Liliopsida</taxon>
        <taxon>Poales</taxon>
        <taxon>Poaceae</taxon>
        <taxon>PACMAD clade</taxon>
        <taxon>Panicoideae</taxon>
        <taxon>Panicodae</taxon>
        <taxon>Paniceae</taxon>
        <taxon>Panicinae</taxon>
        <taxon>Panicum</taxon>
        <taxon>Panicum sect. Panicum</taxon>
    </lineage>
</organism>
<accession>A0A2T7A9W8</accession>
<dbReference type="PANTHER" id="PTHR43596">
    <property type="entry name" value="ADP,ATP CARRIER PROTEIN"/>
    <property type="match status" value="1"/>
</dbReference>
<dbReference type="Gramene" id="PUV26739">
    <property type="protein sequence ID" value="PUV26739"/>
    <property type="gene ID" value="PAHAL_J025600"/>
</dbReference>
<evidence type="ECO:0000313" key="1">
    <source>
        <dbReference type="EMBL" id="PUV26739.1"/>
    </source>
</evidence>
<name>A0A2T7A9W8_9POAL</name>
<protein>
    <submittedName>
        <fullName evidence="1">Uncharacterized protein</fullName>
    </submittedName>
</protein>
<sequence length="103" mass="12233">MTMHHQVISYVLTRPGRELLFTVVSLDEKYKAKVCIDVIVQRLVMRQLLEFIVCCSADLRRKQTWLPYMHCRSASFGFSLHFIWDASRQILQGFRRHLQHPNS</sequence>
<dbReference type="PANTHER" id="PTHR43596:SF1">
    <property type="entry name" value="ADP,ATP CARRIER PROTEIN"/>
    <property type="match status" value="1"/>
</dbReference>
<dbReference type="AlphaFoldDB" id="A0A2T7A9W8"/>
<gene>
    <name evidence="1" type="ORF">PAHAL_J025600</name>
</gene>
<proteinExistence type="predicted"/>
<dbReference type="EMBL" id="KZ794463">
    <property type="protein sequence ID" value="PUV26739.1"/>
    <property type="molecule type" value="Genomic_DNA"/>
</dbReference>